<evidence type="ECO:0000313" key="3">
    <source>
        <dbReference type="Proteomes" id="UP001589535"/>
    </source>
</evidence>
<feature type="signal peptide" evidence="1">
    <location>
        <begin position="1"/>
        <end position="18"/>
    </location>
</feature>
<gene>
    <name evidence="2" type="ORF">ACFFTO_36920</name>
</gene>
<name>A0ABV5UGG7_9PSEU</name>
<proteinExistence type="predicted"/>
<feature type="chain" id="PRO_5047027107" evidence="1">
    <location>
        <begin position="19"/>
        <end position="80"/>
    </location>
</feature>
<protein>
    <submittedName>
        <fullName evidence="2">Uncharacterized protein</fullName>
    </submittedName>
</protein>
<dbReference type="RefSeq" id="WP_378204109.1">
    <property type="nucleotide sequence ID" value="NZ_JBHMBK010000041.1"/>
</dbReference>
<dbReference type="EMBL" id="JBHMBK010000041">
    <property type="protein sequence ID" value="MFB9689790.1"/>
    <property type="molecule type" value="Genomic_DNA"/>
</dbReference>
<keyword evidence="1" id="KW-0732">Signal</keyword>
<organism evidence="2 3">
    <name type="scientific">Amycolatopsis plumensis</name>
    <dbReference type="NCBI Taxonomy" id="236508"/>
    <lineage>
        <taxon>Bacteria</taxon>
        <taxon>Bacillati</taxon>
        <taxon>Actinomycetota</taxon>
        <taxon>Actinomycetes</taxon>
        <taxon>Pseudonocardiales</taxon>
        <taxon>Pseudonocardiaceae</taxon>
        <taxon>Amycolatopsis</taxon>
    </lineage>
</organism>
<dbReference type="Proteomes" id="UP001589535">
    <property type="component" value="Unassembled WGS sequence"/>
</dbReference>
<comment type="caution">
    <text evidence="2">The sequence shown here is derived from an EMBL/GenBank/DDBJ whole genome shotgun (WGS) entry which is preliminary data.</text>
</comment>
<sequence length="80" mass="8888">MTIIAVAMAVTAVALAWASVCRRDTQAAKDVTLEGQRKAPPEKQAEVIDAGSRFAYQLAAHRRLTFILGRFLPSLLRRHR</sequence>
<accession>A0ABV5UGG7</accession>
<evidence type="ECO:0000313" key="2">
    <source>
        <dbReference type="EMBL" id="MFB9689790.1"/>
    </source>
</evidence>
<keyword evidence="3" id="KW-1185">Reference proteome</keyword>
<reference evidence="2 3" key="1">
    <citation type="submission" date="2024-09" db="EMBL/GenBank/DDBJ databases">
        <authorList>
            <person name="Sun Q."/>
            <person name="Mori K."/>
        </authorList>
    </citation>
    <scope>NUCLEOTIDE SEQUENCE [LARGE SCALE GENOMIC DNA]</scope>
    <source>
        <strain evidence="2 3">JCM 13852</strain>
    </source>
</reference>
<evidence type="ECO:0000256" key="1">
    <source>
        <dbReference type="SAM" id="SignalP"/>
    </source>
</evidence>